<proteinExistence type="predicted"/>
<keyword evidence="2" id="KW-1185">Reference proteome</keyword>
<protein>
    <submittedName>
        <fullName evidence="1">Uncharacterized protein</fullName>
    </submittedName>
</protein>
<organism evidence="1 2">
    <name type="scientific">Stylosanthes scabra</name>
    <dbReference type="NCBI Taxonomy" id="79078"/>
    <lineage>
        <taxon>Eukaryota</taxon>
        <taxon>Viridiplantae</taxon>
        <taxon>Streptophyta</taxon>
        <taxon>Embryophyta</taxon>
        <taxon>Tracheophyta</taxon>
        <taxon>Spermatophyta</taxon>
        <taxon>Magnoliopsida</taxon>
        <taxon>eudicotyledons</taxon>
        <taxon>Gunneridae</taxon>
        <taxon>Pentapetalae</taxon>
        <taxon>rosids</taxon>
        <taxon>fabids</taxon>
        <taxon>Fabales</taxon>
        <taxon>Fabaceae</taxon>
        <taxon>Papilionoideae</taxon>
        <taxon>50 kb inversion clade</taxon>
        <taxon>dalbergioids sensu lato</taxon>
        <taxon>Dalbergieae</taxon>
        <taxon>Pterocarpus clade</taxon>
        <taxon>Stylosanthes</taxon>
    </lineage>
</organism>
<gene>
    <name evidence="1" type="ORF">PIB30_040196</name>
</gene>
<dbReference type="Proteomes" id="UP001341840">
    <property type="component" value="Unassembled WGS sequence"/>
</dbReference>
<evidence type="ECO:0000313" key="2">
    <source>
        <dbReference type="Proteomes" id="UP001341840"/>
    </source>
</evidence>
<evidence type="ECO:0000313" key="1">
    <source>
        <dbReference type="EMBL" id="MED6110138.1"/>
    </source>
</evidence>
<accession>A0ABU6QE24</accession>
<comment type="caution">
    <text evidence="1">The sequence shown here is derived from an EMBL/GenBank/DDBJ whole genome shotgun (WGS) entry which is preliminary data.</text>
</comment>
<dbReference type="EMBL" id="JASCZI010000216">
    <property type="protein sequence ID" value="MED6110138.1"/>
    <property type="molecule type" value="Genomic_DNA"/>
</dbReference>
<reference evidence="1 2" key="1">
    <citation type="journal article" date="2023" name="Plants (Basel)">
        <title>Bridging the Gap: Combining Genomics and Transcriptomics Approaches to Understand Stylosanthes scabra, an Orphan Legume from the Brazilian Caatinga.</title>
        <authorList>
            <person name="Ferreira-Neto J.R.C."/>
            <person name="da Silva M.D."/>
            <person name="Binneck E."/>
            <person name="de Melo N.F."/>
            <person name="da Silva R.H."/>
            <person name="de Melo A.L.T.M."/>
            <person name="Pandolfi V."/>
            <person name="Bustamante F.O."/>
            <person name="Brasileiro-Vidal A.C."/>
            <person name="Benko-Iseppon A.M."/>
        </authorList>
    </citation>
    <scope>NUCLEOTIDE SEQUENCE [LARGE SCALE GENOMIC DNA]</scope>
    <source>
        <tissue evidence="1">Leaves</tissue>
    </source>
</reference>
<sequence>MKLSSKTSSSISHSPRSSGHKALHIWTLSSLDNGKFQWGNHQTVNCNELLTVPILIIDDFFIGFSRELVDLRQQTSSTDSVRFLSNIKLVKINKTSGELTQCGNLDFEYSVVITEMLSFKPSID</sequence>
<name>A0ABU6QE24_9FABA</name>